<dbReference type="PROSITE" id="PS50887">
    <property type="entry name" value="GGDEF"/>
    <property type="match status" value="1"/>
</dbReference>
<dbReference type="InterPro" id="IPR043128">
    <property type="entry name" value="Rev_trsase/Diguanyl_cyclase"/>
</dbReference>
<dbReference type="SMART" id="SM00091">
    <property type="entry name" value="PAS"/>
    <property type="match status" value="1"/>
</dbReference>
<dbReference type="EC" id="3.1.4.52" evidence="1"/>
<dbReference type="SMART" id="SM00267">
    <property type="entry name" value="GGDEF"/>
    <property type="match status" value="1"/>
</dbReference>
<dbReference type="InterPro" id="IPR029787">
    <property type="entry name" value="Nucleotide_cyclase"/>
</dbReference>
<dbReference type="SUPFAM" id="SSF55785">
    <property type="entry name" value="PYP-like sensor domain (PAS domain)"/>
    <property type="match status" value="1"/>
</dbReference>
<dbReference type="InterPro" id="IPR001633">
    <property type="entry name" value="EAL_dom"/>
</dbReference>
<dbReference type="InterPro" id="IPR012226">
    <property type="entry name" value="Diguanyl_cyclase/Pdiesterase"/>
</dbReference>
<dbReference type="PIRSF" id="PIRSF005925">
    <property type="entry name" value="Dos"/>
    <property type="match status" value="1"/>
</dbReference>
<dbReference type="SUPFAM" id="SSF55073">
    <property type="entry name" value="Nucleotide cyclase"/>
    <property type="match status" value="1"/>
</dbReference>
<evidence type="ECO:0000256" key="1">
    <source>
        <dbReference type="ARBA" id="ARBA00012282"/>
    </source>
</evidence>
<evidence type="ECO:0000259" key="3">
    <source>
        <dbReference type="PROSITE" id="PS50112"/>
    </source>
</evidence>
<dbReference type="Pfam" id="PF13185">
    <property type="entry name" value="GAF_2"/>
    <property type="match status" value="1"/>
</dbReference>
<dbReference type="Gene3D" id="3.30.70.270">
    <property type="match status" value="1"/>
</dbReference>
<name>A0A317MY58_9GAMM</name>
<dbReference type="InterPro" id="IPR052155">
    <property type="entry name" value="Biofilm_reg_signaling"/>
</dbReference>
<dbReference type="InterPro" id="IPR001610">
    <property type="entry name" value="PAC"/>
</dbReference>
<dbReference type="InterPro" id="IPR000014">
    <property type="entry name" value="PAS"/>
</dbReference>
<dbReference type="PANTHER" id="PTHR44757:SF2">
    <property type="entry name" value="BIOFILM ARCHITECTURE MAINTENANCE PROTEIN MBAA"/>
    <property type="match status" value="1"/>
</dbReference>
<accession>A0A317MY58</accession>
<evidence type="ECO:0000259" key="6">
    <source>
        <dbReference type="PROSITE" id="PS50887"/>
    </source>
</evidence>
<keyword evidence="8" id="KW-1185">Reference proteome</keyword>
<dbReference type="RefSeq" id="WP_110017046.1">
    <property type="nucleotide sequence ID" value="NZ_QGTJ01000002.1"/>
</dbReference>
<dbReference type="Gene3D" id="3.30.450.40">
    <property type="match status" value="1"/>
</dbReference>
<evidence type="ECO:0000259" key="5">
    <source>
        <dbReference type="PROSITE" id="PS50883"/>
    </source>
</evidence>
<dbReference type="CDD" id="cd00130">
    <property type="entry name" value="PAS"/>
    <property type="match status" value="1"/>
</dbReference>
<dbReference type="InterPro" id="IPR035965">
    <property type="entry name" value="PAS-like_dom_sf"/>
</dbReference>
<comment type="caution">
    <text evidence="7">The sequence shown here is derived from an EMBL/GenBank/DDBJ whole genome shotgun (WGS) entry which is preliminary data.</text>
</comment>
<feature type="domain" description="GGDEF" evidence="6">
    <location>
        <begin position="357"/>
        <end position="490"/>
    </location>
</feature>
<dbReference type="NCBIfam" id="TIGR00254">
    <property type="entry name" value="GGDEF"/>
    <property type="match status" value="1"/>
</dbReference>
<dbReference type="OrthoDB" id="1316910at2"/>
<protein>
    <recommendedName>
        <fullName evidence="1">cyclic-guanylate-specific phosphodiesterase</fullName>
        <ecNumber evidence="1">3.1.4.52</ecNumber>
    </recommendedName>
</protein>
<dbReference type="NCBIfam" id="TIGR00229">
    <property type="entry name" value="sensory_box"/>
    <property type="match status" value="1"/>
</dbReference>
<dbReference type="InterPro" id="IPR035919">
    <property type="entry name" value="EAL_sf"/>
</dbReference>
<dbReference type="SUPFAM" id="SSF55781">
    <property type="entry name" value="GAF domain-like"/>
    <property type="match status" value="1"/>
</dbReference>
<feature type="domain" description="PAC" evidence="4">
    <location>
        <begin position="273"/>
        <end position="325"/>
    </location>
</feature>
<dbReference type="SMART" id="SM00052">
    <property type="entry name" value="EAL"/>
    <property type="match status" value="1"/>
</dbReference>
<dbReference type="Pfam" id="PF13426">
    <property type="entry name" value="PAS_9"/>
    <property type="match status" value="1"/>
</dbReference>
<evidence type="ECO:0000313" key="7">
    <source>
        <dbReference type="EMBL" id="PWV64371.1"/>
    </source>
</evidence>
<dbReference type="GO" id="GO:0071111">
    <property type="term" value="F:cyclic-guanylate-specific phosphodiesterase activity"/>
    <property type="evidence" value="ECO:0007669"/>
    <property type="project" value="UniProtKB-EC"/>
</dbReference>
<evidence type="ECO:0000313" key="8">
    <source>
        <dbReference type="Proteomes" id="UP000246569"/>
    </source>
</evidence>
<dbReference type="PROSITE" id="PS50883">
    <property type="entry name" value="EAL"/>
    <property type="match status" value="1"/>
</dbReference>
<dbReference type="AlphaFoldDB" id="A0A317MY58"/>
<dbReference type="Gene3D" id="3.20.20.450">
    <property type="entry name" value="EAL domain"/>
    <property type="match status" value="1"/>
</dbReference>
<feature type="domain" description="PAS" evidence="3">
    <location>
        <begin position="200"/>
        <end position="246"/>
    </location>
</feature>
<proteinExistence type="predicted"/>
<dbReference type="Gene3D" id="3.30.450.20">
    <property type="entry name" value="PAS domain"/>
    <property type="match status" value="1"/>
</dbReference>
<dbReference type="SMART" id="SM00086">
    <property type="entry name" value="PAC"/>
    <property type="match status" value="1"/>
</dbReference>
<dbReference type="SMART" id="SM00065">
    <property type="entry name" value="GAF"/>
    <property type="match status" value="1"/>
</dbReference>
<evidence type="ECO:0000259" key="4">
    <source>
        <dbReference type="PROSITE" id="PS50113"/>
    </source>
</evidence>
<dbReference type="PANTHER" id="PTHR44757">
    <property type="entry name" value="DIGUANYLATE CYCLASE DGCP"/>
    <property type="match status" value="1"/>
</dbReference>
<dbReference type="InterPro" id="IPR000700">
    <property type="entry name" value="PAS-assoc_C"/>
</dbReference>
<gene>
    <name evidence="7" type="ORF">C7443_10220</name>
</gene>
<dbReference type="Pfam" id="PF00990">
    <property type="entry name" value="GGDEF"/>
    <property type="match status" value="1"/>
</dbReference>
<dbReference type="FunFam" id="3.20.20.450:FF:000001">
    <property type="entry name" value="Cyclic di-GMP phosphodiesterase yahA"/>
    <property type="match status" value="1"/>
</dbReference>
<dbReference type="CDD" id="cd01949">
    <property type="entry name" value="GGDEF"/>
    <property type="match status" value="1"/>
</dbReference>
<dbReference type="PROSITE" id="PS50113">
    <property type="entry name" value="PAC"/>
    <property type="match status" value="1"/>
</dbReference>
<dbReference type="SUPFAM" id="SSF141868">
    <property type="entry name" value="EAL domain-like"/>
    <property type="match status" value="1"/>
</dbReference>
<dbReference type="Proteomes" id="UP000246569">
    <property type="component" value="Unassembled WGS sequence"/>
</dbReference>
<dbReference type="PROSITE" id="PS50112">
    <property type="entry name" value="PAS"/>
    <property type="match status" value="1"/>
</dbReference>
<dbReference type="InterPro" id="IPR029016">
    <property type="entry name" value="GAF-like_dom_sf"/>
</dbReference>
<dbReference type="InterPro" id="IPR000160">
    <property type="entry name" value="GGDEF_dom"/>
</dbReference>
<feature type="domain" description="EAL" evidence="5">
    <location>
        <begin position="499"/>
        <end position="753"/>
    </location>
</feature>
<evidence type="ECO:0000256" key="2">
    <source>
        <dbReference type="ARBA" id="ARBA00022636"/>
    </source>
</evidence>
<organism evidence="7 8">
    <name type="scientific">Plasticicumulans acidivorans</name>
    <dbReference type="NCBI Taxonomy" id="886464"/>
    <lineage>
        <taxon>Bacteria</taxon>
        <taxon>Pseudomonadati</taxon>
        <taxon>Pseudomonadota</taxon>
        <taxon>Gammaproteobacteria</taxon>
        <taxon>Candidatus Competibacteraceae</taxon>
        <taxon>Plasticicumulans</taxon>
    </lineage>
</organism>
<dbReference type="InterPro" id="IPR003018">
    <property type="entry name" value="GAF"/>
</dbReference>
<dbReference type="EMBL" id="QGTJ01000002">
    <property type="protein sequence ID" value="PWV64371.1"/>
    <property type="molecule type" value="Genomic_DNA"/>
</dbReference>
<keyword evidence="2" id="KW-0973">c-di-GMP</keyword>
<dbReference type="CDD" id="cd01948">
    <property type="entry name" value="EAL"/>
    <property type="match status" value="1"/>
</dbReference>
<reference evidence="7 8" key="1">
    <citation type="submission" date="2018-05" db="EMBL/GenBank/DDBJ databases">
        <title>Genomic Encyclopedia of Type Strains, Phase IV (KMG-IV): sequencing the most valuable type-strain genomes for metagenomic binning, comparative biology and taxonomic classification.</title>
        <authorList>
            <person name="Goeker M."/>
        </authorList>
    </citation>
    <scope>NUCLEOTIDE SEQUENCE [LARGE SCALE GENOMIC DNA]</scope>
    <source>
        <strain evidence="7 8">DSM 23606</strain>
    </source>
</reference>
<dbReference type="Pfam" id="PF00563">
    <property type="entry name" value="EAL"/>
    <property type="match status" value="1"/>
</dbReference>
<sequence>MSENNSNLRSQRAARVSTDEVSACALSSEEQGKLLHLQQTILESVVCGADHHEVIDQVCRLAEGLLPRSVGSVMLLDSAREALNVYAAPSLPPQGWSRLNGMRPGPGAGSCGNAVFRQEPQFVSNTFQDPRWSDLRQLAYDFNLCACWSVPIYALDRKVVGTFALSSFENRAPSVFHQQLLEVGASIIGIVLERKRSRESLRLYQKVLEGSGEGVMITDAEERILLVNKAFSRIFGYESEDIVGDTPRCLSSGQHERAFYEAMWESLRLFGHWRGEIWNRRRNGEVFPEWLSIAAVRTEDGQITHYIGTFSDITERKSAEARIEFLSSHDALTGLPNRELFREQLEAAIGLAESNGGKLALLQINLDNFRFLNDSLGHAASDRILTILAARLRQAVAAGDLLCRKGGDEFLLALTQVADTEALNAAVEALLAQLATPVSCADGSWSLSASVGIALFPDDGHGFETLSRCADTALRHAKDAGRNTYRYFTERLNSDGIEYLRITQGLRNALSGGQLVLHYQPQIDLASGALIGAEALIRWQHPGDGLLSPDRFIRIAEKTGLIVEIGNWVLHEACRQAQAWRQAGHAAMTVAVNVSAIQFRRGGIEQAVRAALEASGLAPECLELELTESVLLGGAGNMSAVFERLKDLGVKLSIDDFGTGYSSLAYLKRLRIDRLKIDQSFIRDVVDDGNDAAIVCAIIEMARALNLRTIAEGVETAAQRSFLLEHHCDESQGYFYARPLPPEQFAAFAWPQP</sequence>